<sequence>MLKLGIIGTNWITGQFVEAAHESGAYQLTTVYSRTEEKAKKFAETYGNAGTETNLSAFLSDPELDVIYIASPNSLHYQQAKEAMLNGKHVIVEKPAVSKLSEYTELMEIASQEQVFFFEAARHIHEENFQVVADLLPDKKEILGANFTFMKYSSRYDAVLAGEEPNIFSPKFSGGALMDLGVYLLYAAIGWFGVPEDSRYIAQKLPTGVDGLGTIVLRYGTFDVTMLTGKIADSFLPSEIYTKNQTIRLDAVNSISDIRLHTRDGAHDGGNLALPQKDNPMVEEARAFAKMIQTPETSATQQRYHQIVMLGKEVHAVMEKMRKEAGIVFAADE</sequence>
<proteinExistence type="predicted"/>
<dbReference type="AlphaFoldDB" id="A0A430AQ98"/>
<dbReference type="SUPFAM" id="SSF51735">
    <property type="entry name" value="NAD(P)-binding Rossmann-fold domains"/>
    <property type="match status" value="1"/>
</dbReference>
<feature type="domain" description="Gfo/Idh/MocA-like oxidoreductase N-terminal" evidence="1">
    <location>
        <begin position="3"/>
        <end position="118"/>
    </location>
</feature>
<dbReference type="Gene3D" id="3.40.50.720">
    <property type="entry name" value="NAD(P)-binding Rossmann-like Domain"/>
    <property type="match status" value="1"/>
</dbReference>
<accession>A0A430AQ98</accession>
<gene>
    <name evidence="2" type="ORF">CBF27_10840</name>
</gene>
<dbReference type="Pfam" id="PF01408">
    <property type="entry name" value="GFO_IDH_MocA"/>
    <property type="match status" value="1"/>
</dbReference>
<comment type="caution">
    <text evidence="2">The sequence shown here is derived from an EMBL/GenBank/DDBJ whole genome shotgun (WGS) entry which is preliminary data.</text>
</comment>
<reference evidence="2 3" key="1">
    <citation type="submission" date="2017-05" db="EMBL/GenBank/DDBJ databases">
        <title>Vagococcus spp. assemblies.</title>
        <authorList>
            <person name="Gulvik C.A."/>
        </authorList>
    </citation>
    <scope>NUCLEOTIDE SEQUENCE [LARGE SCALE GENOMIC DNA]</scope>
    <source>
        <strain evidence="2 3">LMG 24798</strain>
    </source>
</reference>
<dbReference type="EMBL" id="NGKC01000013">
    <property type="protein sequence ID" value="RSU10235.1"/>
    <property type="molecule type" value="Genomic_DNA"/>
</dbReference>
<dbReference type="GO" id="GO:0000166">
    <property type="term" value="F:nucleotide binding"/>
    <property type="evidence" value="ECO:0007669"/>
    <property type="project" value="InterPro"/>
</dbReference>
<dbReference type="Gene3D" id="3.30.360.10">
    <property type="entry name" value="Dihydrodipicolinate Reductase, domain 2"/>
    <property type="match status" value="1"/>
</dbReference>
<dbReference type="PANTHER" id="PTHR43054:SF1">
    <property type="entry name" value="SCYLLO-INOSITOL 2-DEHYDROGENASE (NADP(+)) IOLU"/>
    <property type="match status" value="1"/>
</dbReference>
<protein>
    <submittedName>
        <fullName evidence="2">Oxidoreductase</fullName>
    </submittedName>
</protein>
<dbReference type="InterPro" id="IPR036291">
    <property type="entry name" value="NAD(P)-bd_dom_sf"/>
</dbReference>
<dbReference type="OrthoDB" id="9815825at2"/>
<dbReference type="Proteomes" id="UP000286773">
    <property type="component" value="Unassembled WGS sequence"/>
</dbReference>
<evidence type="ECO:0000313" key="2">
    <source>
        <dbReference type="EMBL" id="RSU10235.1"/>
    </source>
</evidence>
<name>A0A430AQ98_9ENTE</name>
<dbReference type="RefSeq" id="WP_126814332.1">
    <property type="nucleotide sequence ID" value="NZ_NGKC01000013.1"/>
</dbReference>
<evidence type="ECO:0000259" key="1">
    <source>
        <dbReference type="Pfam" id="PF01408"/>
    </source>
</evidence>
<organism evidence="2 3">
    <name type="scientific">Vagococcus acidifermentans</name>
    <dbReference type="NCBI Taxonomy" id="564710"/>
    <lineage>
        <taxon>Bacteria</taxon>
        <taxon>Bacillati</taxon>
        <taxon>Bacillota</taxon>
        <taxon>Bacilli</taxon>
        <taxon>Lactobacillales</taxon>
        <taxon>Enterococcaceae</taxon>
        <taxon>Vagococcus</taxon>
    </lineage>
</organism>
<evidence type="ECO:0000313" key="3">
    <source>
        <dbReference type="Proteomes" id="UP000286773"/>
    </source>
</evidence>
<dbReference type="InterPro" id="IPR000683">
    <property type="entry name" value="Gfo/Idh/MocA-like_OxRdtase_N"/>
</dbReference>
<keyword evidence="3" id="KW-1185">Reference proteome</keyword>
<dbReference type="SUPFAM" id="SSF55347">
    <property type="entry name" value="Glyceraldehyde-3-phosphate dehydrogenase-like, C-terminal domain"/>
    <property type="match status" value="1"/>
</dbReference>
<dbReference type="PANTHER" id="PTHR43054">
    <property type="match status" value="1"/>
</dbReference>